<evidence type="ECO:0000256" key="5">
    <source>
        <dbReference type="ARBA" id="ARBA00023136"/>
    </source>
</evidence>
<evidence type="ECO:0000259" key="8">
    <source>
        <dbReference type="Pfam" id="PF01490"/>
    </source>
</evidence>
<keyword evidence="5 7" id="KW-0472">Membrane</keyword>
<dbReference type="GO" id="GO:0016020">
    <property type="term" value="C:membrane"/>
    <property type="evidence" value="ECO:0007669"/>
    <property type="project" value="UniProtKB-SubCell"/>
</dbReference>
<accession>A0AAF0Y852</accession>
<organism evidence="9 10">
    <name type="scientific">Vanrija pseudolonga</name>
    <dbReference type="NCBI Taxonomy" id="143232"/>
    <lineage>
        <taxon>Eukaryota</taxon>
        <taxon>Fungi</taxon>
        <taxon>Dikarya</taxon>
        <taxon>Basidiomycota</taxon>
        <taxon>Agaricomycotina</taxon>
        <taxon>Tremellomycetes</taxon>
        <taxon>Trichosporonales</taxon>
        <taxon>Trichosporonaceae</taxon>
        <taxon>Vanrija</taxon>
    </lineage>
</organism>
<dbReference type="AlphaFoldDB" id="A0AAF0Y852"/>
<evidence type="ECO:0000256" key="1">
    <source>
        <dbReference type="ARBA" id="ARBA00004141"/>
    </source>
</evidence>
<feature type="transmembrane region" description="Helical" evidence="7">
    <location>
        <begin position="366"/>
        <end position="384"/>
    </location>
</feature>
<feature type="transmembrane region" description="Helical" evidence="7">
    <location>
        <begin position="140"/>
        <end position="161"/>
    </location>
</feature>
<evidence type="ECO:0000313" key="9">
    <source>
        <dbReference type="EMBL" id="WOO81845.1"/>
    </source>
</evidence>
<dbReference type="Proteomes" id="UP000827549">
    <property type="component" value="Chromosome 4"/>
</dbReference>
<feature type="transmembrane region" description="Helical" evidence="7">
    <location>
        <begin position="324"/>
        <end position="354"/>
    </location>
</feature>
<feature type="transmembrane region" description="Helical" evidence="7">
    <location>
        <begin position="92"/>
        <end position="112"/>
    </location>
</feature>
<dbReference type="InterPro" id="IPR013057">
    <property type="entry name" value="AA_transpt_TM"/>
</dbReference>
<evidence type="ECO:0000256" key="7">
    <source>
        <dbReference type="SAM" id="Phobius"/>
    </source>
</evidence>
<feature type="transmembrane region" description="Helical" evidence="7">
    <location>
        <begin position="61"/>
        <end position="86"/>
    </location>
</feature>
<evidence type="ECO:0000256" key="4">
    <source>
        <dbReference type="ARBA" id="ARBA00022989"/>
    </source>
</evidence>
<feature type="transmembrane region" description="Helical" evidence="7">
    <location>
        <begin position="241"/>
        <end position="270"/>
    </location>
</feature>
<dbReference type="Pfam" id="PF01490">
    <property type="entry name" value="Aa_trans"/>
    <property type="match status" value="1"/>
</dbReference>
<comment type="similarity">
    <text evidence="2">Belongs to the amino acid/polyamine transporter 2 family.</text>
</comment>
<feature type="transmembrane region" description="Helical" evidence="7">
    <location>
        <begin position="432"/>
        <end position="454"/>
    </location>
</feature>
<protein>
    <submittedName>
        <fullName evidence="9">N amino acid transport system protein</fullName>
    </submittedName>
</protein>
<evidence type="ECO:0000256" key="2">
    <source>
        <dbReference type="ARBA" id="ARBA00008066"/>
    </source>
</evidence>
<feature type="transmembrane region" description="Helical" evidence="7">
    <location>
        <begin position="200"/>
        <end position="221"/>
    </location>
</feature>
<evidence type="ECO:0000256" key="3">
    <source>
        <dbReference type="ARBA" id="ARBA00022692"/>
    </source>
</evidence>
<keyword evidence="4 7" id="KW-1133">Transmembrane helix</keyword>
<dbReference type="RefSeq" id="XP_062627877.1">
    <property type="nucleotide sequence ID" value="XM_062771892.1"/>
</dbReference>
<feature type="transmembrane region" description="Helical" evidence="7">
    <location>
        <begin position="390"/>
        <end position="411"/>
    </location>
</feature>
<proteinExistence type="inferred from homology"/>
<feature type="transmembrane region" description="Helical" evidence="7">
    <location>
        <begin position="167"/>
        <end position="188"/>
    </location>
</feature>
<dbReference type="EMBL" id="CP086717">
    <property type="protein sequence ID" value="WOO81845.1"/>
    <property type="molecule type" value="Genomic_DNA"/>
</dbReference>
<name>A0AAF0Y852_9TREE</name>
<gene>
    <name evidence="9" type="primary">mtr_9</name>
    <name evidence="9" type="ORF">LOC62_04G005362</name>
</gene>
<feature type="transmembrane region" description="Helical" evidence="7">
    <location>
        <begin position="282"/>
        <end position="304"/>
    </location>
</feature>
<dbReference type="GeneID" id="87808591"/>
<dbReference type="PANTHER" id="PTHR22950:SF683">
    <property type="entry name" value="AMINO ACID TRANSPORTER (EUROFUNG)"/>
    <property type="match status" value="1"/>
</dbReference>
<keyword evidence="10" id="KW-1185">Reference proteome</keyword>
<evidence type="ECO:0000313" key="10">
    <source>
        <dbReference type="Proteomes" id="UP000827549"/>
    </source>
</evidence>
<keyword evidence="3 7" id="KW-0812">Transmembrane</keyword>
<evidence type="ECO:0000256" key="6">
    <source>
        <dbReference type="SAM" id="MobiDB-lite"/>
    </source>
</evidence>
<comment type="subcellular location">
    <subcellularLocation>
        <location evidence="1">Membrane</location>
        <topology evidence="1">Multi-pass membrane protein</topology>
    </subcellularLocation>
</comment>
<feature type="region of interest" description="Disordered" evidence="6">
    <location>
        <begin position="1"/>
        <end position="21"/>
    </location>
</feature>
<dbReference type="Gene3D" id="1.20.1740.10">
    <property type="entry name" value="Amino acid/polyamine transporter I"/>
    <property type="match status" value="1"/>
</dbReference>
<feature type="domain" description="Amino acid transporter transmembrane" evidence="8">
    <location>
        <begin position="61"/>
        <end position="454"/>
    </location>
</feature>
<dbReference type="GO" id="GO:0015179">
    <property type="term" value="F:L-amino acid transmembrane transporter activity"/>
    <property type="evidence" value="ECO:0007669"/>
    <property type="project" value="TreeGrafter"/>
</dbReference>
<reference evidence="9" key="1">
    <citation type="submission" date="2023-10" db="EMBL/GenBank/DDBJ databases">
        <authorList>
            <person name="Noh H."/>
        </authorList>
    </citation>
    <scope>NUCLEOTIDE SEQUENCE</scope>
    <source>
        <strain evidence="9">DUCC4014</strain>
    </source>
</reference>
<dbReference type="PANTHER" id="PTHR22950">
    <property type="entry name" value="AMINO ACID TRANSPORTER"/>
    <property type="match status" value="1"/>
</dbReference>
<sequence>MEPKRDNDTPTSESNPTDAKDIYTTAIEPAGDEKHAAAEALPDRDGVFGELDDQAKEYRSLTAWGAFMIMTKANLGVGVLAIPGVFHSVGLVPGYVLIIGLCAMMTFAVSYIGPFKRRHPECYSVADALYLVWGPAGRDIMAFQFCIGKISAIASFLVSIATCLNAITVHGACTAVFIAVAAVVGFLLSSIRTLHKVSWLAWVGVVSISVGLLVVTIAVGIQDRPAAAPRTGPWDKDLRIFANPSFTQCISSITTIIFSYSATPTFFSVLCEMKEPRKYQRVMLASQGLMCVIYLVIGTLFYYYCGQYVSSPSLGSAGPLTKRISYGLVLPALLVSLCIWTHIIAKFLFVRILFGTYDLTHPTKKHYIVWLSINFVSTLLGYLFASAIPIFSVIVSFIGATCSTPGTLLPFPIMWWHDEWRRRPWAERKPKLATAIVYLTMVLFACTIIVSGTYSSIKQIINAKATNGPWTCADNSNSVPKK</sequence>